<dbReference type="Pfam" id="PF00149">
    <property type="entry name" value="Metallophos"/>
    <property type="match status" value="1"/>
</dbReference>
<comment type="similarity">
    <text evidence="4">Belongs to the cyclic nucleotide phosphodiesterase class-III family.</text>
</comment>
<dbReference type="EMBL" id="LLWH01000229">
    <property type="protein sequence ID" value="KQB51672.1"/>
    <property type="molecule type" value="Genomic_DNA"/>
</dbReference>
<keyword evidence="2" id="KW-0378">Hydrolase</keyword>
<evidence type="ECO:0000256" key="4">
    <source>
        <dbReference type="ARBA" id="ARBA00025742"/>
    </source>
</evidence>
<dbReference type="GO" id="GO:0004112">
    <property type="term" value="F:cyclic-nucleotide phosphodiesterase activity"/>
    <property type="evidence" value="ECO:0007669"/>
    <property type="project" value="InterPro"/>
</dbReference>
<dbReference type="InterPro" id="IPR050884">
    <property type="entry name" value="CNP_phosphodiesterase-III"/>
</dbReference>
<accession>A0A0Q0X3B3</accession>
<evidence type="ECO:0000256" key="1">
    <source>
        <dbReference type="ARBA" id="ARBA00022723"/>
    </source>
</evidence>
<dbReference type="NCBIfam" id="NF008359">
    <property type="entry name" value="PRK11148.1"/>
    <property type="match status" value="1"/>
</dbReference>
<reference evidence="6 7" key="1">
    <citation type="submission" date="2015-10" db="EMBL/GenBank/DDBJ databases">
        <title>Pseudomonas helleri sp. nov. and Pseudomonas weihenstephanensis sp. nov., isolated from raw cows milk.</title>
        <authorList>
            <person name="Von Neubeck M."/>
            <person name="Huptas C."/>
            <person name="Wenning M."/>
            <person name="Scherer S."/>
        </authorList>
    </citation>
    <scope>NUCLEOTIDE SEQUENCE [LARGE SCALE GENOMIC DNA]</scope>
    <source>
        <strain evidence="6 7">BSTT44</strain>
    </source>
</reference>
<evidence type="ECO:0000256" key="2">
    <source>
        <dbReference type="ARBA" id="ARBA00022801"/>
    </source>
</evidence>
<evidence type="ECO:0000313" key="7">
    <source>
        <dbReference type="Proteomes" id="UP000050342"/>
    </source>
</evidence>
<keyword evidence="7" id="KW-1185">Reference proteome</keyword>
<dbReference type="CDD" id="cd07402">
    <property type="entry name" value="MPP_GpdQ"/>
    <property type="match status" value="1"/>
</dbReference>
<dbReference type="Gene3D" id="3.60.21.10">
    <property type="match status" value="1"/>
</dbReference>
<dbReference type="InterPro" id="IPR029052">
    <property type="entry name" value="Metallo-depent_PP-like"/>
</dbReference>
<sequence length="271" mass="30186">MPNVSTLTTEDPVLLVQLTDSHLFADADGSLLGLNTSHSLQNVVAKARAEHPRVDLLLATGDITQDGSVAAYQRFRQLTGPLCANARWLPGNHDYLPHMREAAVQSCLLDPVLDIGNWRVIVLNSQVPDATPGYLDDEQLQLLVRALSEAPDRHHLITLHHHPVAVGSEWIEPIGLRNAKEFWAVLDRFPQVRAVLWGHIHQPFDQRRNGVRLLATPSTCVQFTPGSKDFDVSGEAPGYRWIRLEPDGSLDTGISRLDNFVFKPDYSANNY</sequence>
<dbReference type="AlphaFoldDB" id="A0A0Q0X3B3"/>
<dbReference type="STRING" id="1563157.AQS70_17360"/>
<dbReference type="GO" id="GO:0046872">
    <property type="term" value="F:metal ion binding"/>
    <property type="evidence" value="ECO:0007669"/>
    <property type="project" value="UniProtKB-KW"/>
</dbReference>
<dbReference type="SUPFAM" id="SSF56300">
    <property type="entry name" value="Metallo-dependent phosphatases"/>
    <property type="match status" value="1"/>
</dbReference>
<dbReference type="InterPro" id="IPR004843">
    <property type="entry name" value="Calcineurin-like_PHP"/>
</dbReference>
<proteinExistence type="inferred from homology"/>
<dbReference type="InterPro" id="IPR026575">
    <property type="entry name" value="GpdQ/CpdA-like"/>
</dbReference>
<dbReference type="OrthoDB" id="9784378at2"/>
<gene>
    <name evidence="6" type="ORF">AQS70_17360</name>
</gene>
<dbReference type="PANTHER" id="PTHR42988">
    <property type="entry name" value="PHOSPHOHYDROLASE"/>
    <property type="match status" value="1"/>
</dbReference>
<organism evidence="6 7">
    <name type="scientific">Pseudomonas endophytica</name>
    <dbReference type="NCBI Taxonomy" id="1563157"/>
    <lineage>
        <taxon>Bacteria</taxon>
        <taxon>Pseudomonadati</taxon>
        <taxon>Pseudomonadota</taxon>
        <taxon>Gammaproteobacteria</taxon>
        <taxon>Pseudomonadales</taxon>
        <taxon>Pseudomonadaceae</taxon>
        <taxon>Pseudomonas</taxon>
    </lineage>
</organism>
<keyword evidence="3" id="KW-0408">Iron</keyword>
<dbReference type="PANTHER" id="PTHR42988:SF2">
    <property type="entry name" value="CYCLIC NUCLEOTIDE PHOSPHODIESTERASE CBUA0032-RELATED"/>
    <property type="match status" value="1"/>
</dbReference>
<dbReference type="Proteomes" id="UP000050342">
    <property type="component" value="Unassembled WGS sequence"/>
</dbReference>
<keyword evidence="1" id="KW-0479">Metal-binding</keyword>
<comment type="caution">
    <text evidence="6">The sequence shown here is derived from an EMBL/GenBank/DDBJ whole genome shotgun (WGS) entry which is preliminary data.</text>
</comment>
<evidence type="ECO:0000313" key="6">
    <source>
        <dbReference type="EMBL" id="KQB51672.1"/>
    </source>
</evidence>
<name>A0A0Q0X3B3_9PSED</name>
<evidence type="ECO:0000259" key="5">
    <source>
        <dbReference type="Pfam" id="PF00149"/>
    </source>
</evidence>
<protein>
    <submittedName>
        <fullName evidence="6">Serine/threonine protein phosphatase</fullName>
    </submittedName>
</protein>
<feature type="domain" description="Calcineurin-like phosphoesterase" evidence="5">
    <location>
        <begin position="16"/>
        <end position="203"/>
    </location>
</feature>
<dbReference type="RefSeq" id="WP_055104814.1">
    <property type="nucleotide sequence ID" value="NZ_LLWH01000229.1"/>
</dbReference>
<evidence type="ECO:0000256" key="3">
    <source>
        <dbReference type="ARBA" id="ARBA00023004"/>
    </source>
</evidence>